<dbReference type="EMBL" id="MBUA01000001">
    <property type="protein sequence ID" value="MBC6489994.1"/>
    <property type="molecule type" value="Genomic_DNA"/>
</dbReference>
<dbReference type="NCBIfam" id="NF001813">
    <property type="entry name" value="PRK00549.1"/>
    <property type="match status" value="1"/>
</dbReference>
<comment type="similarity">
    <text evidence="1">Belongs to the CinA family.</text>
</comment>
<name>A0ABR7M4Q7_9BACT</name>
<dbReference type="Gene3D" id="3.40.980.10">
    <property type="entry name" value="MoaB/Mog-like domain"/>
    <property type="match status" value="1"/>
</dbReference>
<dbReference type="CDD" id="cd00885">
    <property type="entry name" value="cinA"/>
    <property type="match status" value="1"/>
</dbReference>
<dbReference type="PANTHER" id="PTHR13939">
    <property type="entry name" value="NICOTINAMIDE-NUCLEOTIDE AMIDOHYDROLASE PNCC"/>
    <property type="match status" value="1"/>
</dbReference>
<dbReference type="PANTHER" id="PTHR13939:SF0">
    <property type="entry name" value="NMN AMIDOHYDROLASE-LIKE PROTEIN YFAY"/>
    <property type="match status" value="1"/>
</dbReference>
<dbReference type="PIRSF" id="PIRSF006728">
    <property type="entry name" value="CinA"/>
    <property type="match status" value="1"/>
</dbReference>
<gene>
    <name evidence="3" type="ORF">BC349_03370</name>
</gene>
<dbReference type="Pfam" id="PF18146">
    <property type="entry name" value="CinA_KH"/>
    <property type="match status" value="1"/>
</dbReference>
<dbReference type="InterPro" id="IPR008136">
    <property type="entry name" value="CinA_C"/>
</dbReference>
<dbReference type="NCBIfam" id="TIGR00200">
    <property type="entry name" value="cinA_nterm"/>
    <property type="match status" value="1"/>
</dbReference>
<accession>A0ABR7M4Q7</accession>
<dbReference type="Gene3D" id="3.90.950.20">
    <property type="entry name" value="CinA-like"/>
    <property type="match status" value="1"/>
</dbReference>
<feature type="domain" description="MoaB/Mog" evidence="2">
    <location>
        <begin position="7"/>
        <end position="175"/>
    </location>
</feature>
<dbReference type="InterPro" id="IPR036425">
    <property type="entry name" value="MoaB/Mog-like_dom_sf"/>
</dbReference>
<proteinExistence type="inferred from homology"/>
<reference evidence="3 4" key="1">
    <citation type="submission" date="2016-07" db="EMBL/GenBank/DDBJ databases">
        <title>Genome analysis of Flavihumibacter stibioxidans YS-17.</title>
        <authorList>
            <person name="Shi K."/>
            <person name="Han Y."/>
            <person name="Wang G."/>
        </authorList>
    </citation>
    <scope>NUCLEOTIDE SEQUENCE [LARGE SCALE GENOMIC DNA]</scope>
    <source>
        <strain evidence="3 4">YS-17</strain>
    </source>
</reference>
<dbReference type="InterPro" id="IPR008135">
    <property type="entry name" value="Competence-induced_CinA"/>
</dbReference>
<dbReference type="InterPro" id="IPR041424">
    <property type="entry name" value="CinA_KH"/>
</dbReference>
<dbReference type="NCBIfam" id="TIGR00199">
    <property type="entry name" value="PncC_domain"/>
    <property type="match status" value="1"/>
</dbReference>
<dbReference type="InterPro" id="IPR050101">
    <property type="entry name" value="CinA"/>
</dbReference>
<sequence length="423" mass="46598">MQITKASIITIGDELLIGQVIDTNSAWMAQVLNKAGITVSRRVAVGDEWNAIWEALDQEMESADIILLTGGLGPTADDITKPLLCEYFGGKLVLNQGVLNHVTYLFEKVYNRPMIERNIKQAEVPDVCTVLHNANGTAPGMWFEKDRKILVSLPGVPFEMKGLMTAEVIPALLKKFSLPVILHRTLITAGIGESFLAERIKEFENSLPASIRLAYLPNYGMVRLRLSATGFEREELTAAIESKFTELQDMLADVLITNQDQSMEEVIADLLRSGHKTLATAESCTGGYIAHLLTAMPGSSKYFLGGIVSYDNQVKQDLLEVTPETLYTEGAVSEATVRQMVQGALKSIKTDYALAVSGIMGPDGGSDEKPVGTVWVAVGNSREIITQRFRFRFERRRNIELTAVNALNLLRKFIIDNTVSTIN</sequence>
<dbReference type="SUPFAM" id="SSF53218">
    <property type="entry name" value="Molybdenum cofactor biosynthesis proteins"/>
    <property type="match status" value="1"/>
</dbReference>
<dbReference type="SMART" id="SM00852">
    <property type="entry name" value="MoCF_biosynth"/>
    <property type="match status" value="1"/>
</dbReference>
<dbReference type="SUPFAM" id="SSF142433">
    <property type="entry name" value="CinA-like"/>
    <property type="match status" value="1"/>
</dbReference>
<dbReference type="InterPro" id="IPR036653">
    <property type="entry name" value="CinA-like_C"/>
</dbReference>
<evidence type="ECO:0000256" key="1">
    <source>
        <dbReference type="HAMAP-Rule" id="MF_00226"/>
    </source>
</evidence>
<organism evidence="3 4">
    <name type="scientific">Flavihumibacter stibioxidans</name>
    <dbReference type="NCBI Taxonomy" id="1834163"/>
    <lineage>
        <taxon>Bacteria</taxon>
        <taxon>Pseudomonadati</taxon>
        <taxon>Bacteroidota</taxon>
        <taxon>Chitinophagia</taxon>
        <taxon>Chitinophagales</taxon>
        <taxon>Chitinophagaceae</taxon>
        <taxon>Flavihumibacter</taxon>
    </lineage>
</organism>
<dbReference type="InterPro" id="IPR001453">
    <property type="entry name" value="MoaB/Mog_dom"/>
</dbReference>
<evidence type="ECO:0000259" key="2">
    <source>
        <dbReference type="SMART" id="SM00852"/>
    </source>
</evidence>
<evidence type="ECO:0000313" key="3">
    <source>
        <dbReference type="EMBL" id="MBC6489994.1"/>
    </source>
</evidence>
<evidence type="ECO:0000313" key="4">
    <source>
        <dbReference type="Proteomes" id="UP000765802"/>
    </source>
</evidence>
<keyword evidence="4" id="KW-1185">Reference proteome</keyword>
<dbReference type="HAMAP" id="MF_00226_B">
    <property type="entry name" value="CinA_B"/>
    <property type="match status" value="1"/>
</dbReference>
<dbReference type="Pfam" id="PF02464">
    <property type="entry name" value="CinA"/>
    <property type="match status" value="1"/>
</dbReference>
<dbReference type="Proteomes" id="UP000765802">
    <property type="component" value="Unassembled WGS sequence"/>
</dbReference>
<dbReference type="RefSeq" id="WP_187255324.1">
    <property type="nucleotide sequence ID" value="NZ_JBHULF010000006.1"/>
</dbReference>
<protein>
    <recommendedName>
        <fullName evidence="1">CinA-like protein</fullName>
    </recommendedName>
</protein>
<comment type="caution">
    <text evidence="3">The sequence shown here is derived from an EMBL/GenBank/DDBJ whole genome shotgun (WGS) entry which is preliminary data.</text>
</comment>
<dbReference type="Pfam" id="PF00994">
    <property type="entry name" value="MoCF_biosynth"/>
    <property type="match status" value="1"/>
</dbReference>